<accession>A0A8I1GFP4</accession>
<keyword evidence="2" id="KW-1185">Reference proteome</keyword>
<dbReference type="EMBL" id="JAEMUK010000017">
    <property type="protein sequence ID" value="MBJ7543743.1"/>
    <property type="molecule type" value="Genomic_DNA"/>
</dbReference>
<dbReference type="Proteomes" id="UP000623250">
    <property type="component" value="Unassembled WGS sequence"/>
</dbReference>
<evidence type="ECO:0000313" key="2">
    <source>
        <dbReference type="Proteomes" id="UP000623250"/>
    </source>
</evidence>
<evidence type="ECO:0000313" key="1">
    <source>
        <dbReference type="EMBL" id="MBJ7543743.1"/>
    </source>
</evidence>
<proteinExistence type="predicted"/>
<gene>
    <name evidence="1" type="ORF">JDN41_09230</name>
</gene>
<reference evidence="1 2" key="1">
    <citation type="submission" date="2020-12" db="EMBL/GenBank/DDBJ databases">
        <title>Revised draft genomes of Rhodomicrobium vannielii ATCC 17100 and Rhodomicrobium udaipurense JA643.</title>
        <authorList>
            <person name="Conners E.M."/>
            <person name="Davenport E.J."/>
            <person name="Bose A."/>
        </authorList>
    </citation>
    <scope>NUCLEOTIDE SEQUENCE [LARGE SCALE GENOMIC DNA]</scope>
    <source>
        <strain evidence="1 2">JA643</strain>
    </source>
</reference>
<protein>
    <submittedName>
        <fullName evidence="1">Uncharacterized protein</fullName>
    </submittedName>
</protein>
<dbReference type="RefSeq" id="WP_037233577.1">
    <property type="nucleotide sequence ID" value="NZ_JAEMUK010000017.1"/>
</dbReference>
<name>A0A8I1GFP4_9HYPH</name>
<organism evidence="1 2">
    <name type="scientific">Rhodomicrobium udaipurense</name>
    <dbReference type="NCBI Taxonomy" id="1202716"/>
    <lineage>
        <taxon>Bacteria</taxon>
        <taxon>Pseudomonadati</taxon>
        <taxon>Pseudomonadota</taxon>
        <taxon>Alphaproteobacteria</taxon>
        <taxon>Hyphomicrobiales</taxon>
        <taxon>Hyphomicrobiaceae</taxon>
        <taxon>Rhodomicrobium</taxon>
    </lineage>
</organism>
<comment type="caution">
    <text evidence="1">The sequence shown here is derived from an EMBL/GenBank/DDBJ whole genome shotgun (WGS) entry which is preliminary data.</text>
</comment>
<sequence length="84" mass="8567">MPVRHLSDGNPDGTVLGQSPSDLISFYNATPSPQRCGSAQAAVPDAAPTNAAPYGFSEAQAQAIVTLLNEIRATLVGLGLMKGA</sequence>
<dbReference type="AlphaFoldDB" id="A0A8I1GFP4"/>